<protein>
    <submittedName>
        <fullName evidence="1">Uncharacterized protein</fullName>
    </submittedName>
</protein>
<proteinExistence type="predicted"/>
<dbReference type="AlphaFoldDB" id="A0A1G2T1U0"/>
<comment type="caution">
    <text evidence="1">The sequence shown here is derived from an EMBL/GenBank/DDBJ whole genome shotgun (WGS) entry which is preliminary data.</text>
</comment>
<sequence>MASASETSIIDLAIPCQLPFGGVEHMSPAKSGVVELERRNDDLYLYVRYGRWFGDSGGGLVVSGRHRLDSIWGDRDPSASVRVRRKLGALD</sequence>
<dbReference type="Proteomes" id="UP000177746">
    <property type="component" value="Unassembled WGS sequence"/>
</dbReference>
<accession>A0A1G2T1U0</accession>
<organism evidence="1 2">
    <name type="scientific">Candidatus Zambryskibacteria bacterium RIFCSPHIGHO2_01_FULL_46_30</name>
    <dbReference type="NCBI Taxonomy" id="1802739"/>
    <lineage>
        <taxon>Bacteria</taxon>
        <taxon>Candidatus Zambryskiibacteriota</taxon>
    </lineage>
</organism>
<gene>
    <name evidence="1" type="ORF">A2665_00740</name>
</gene>
<evidence type="ECO:0000313" key="1">
    <source>
        <dbReference type="EMBL" id="OHA90789.1"/>
    </source>
</evidence>
<evidence type="ECO:0000313" key="2">
    <source>
        <dbReference type="Proteomes" id="UP000177746"/>
    </source>
</evidence>
<name>A0A1G2T1U0_9BACT</name>
<dbReference type="EMBL" id="MHVI01000029">
    <property type="protein sequence ID" value="OHA90789.1"/>
    <property type="molecule type" value="Genomic_DNA"/>
</dbReference>
<reference evidence="1 2" key="1">
    <citation type="journal article" date="2016" name="Nat. Commun.">
        <title>Thousands of microbial genomes shed light on interconnected biogeochemical processes in an aquifer system.</title>
        <authorList>
            <person name="Anantharaman K."/>
            <person name="Brown C.T."/>
            <person name="Hug L.A."/>
            <person name="Sharon I."/>
            <person name="Castelle C.J."/>
            <person name="Probst A.J."/>
            <person name="Thomas B.C."/>
            <person name="Singh A."/>
            <person name="Wilkins M.J."/>
            <person name="Karaoz U."/>
            <person name="Brodie E.L."/>
            <person name="Williams K.H."/>
            <person name="Hubbard S.S."/>
            <person name="Banfield J.F."/>
        </authorList>
    </citation>
    <scope>NUCLEOTIDE SEQUENCE [LARGE SCALE GENOMIC DNA]</scope>
</reference>